<dbReference type="AlphaFoldDB" id="A0AAW4YQ47"/>
<organism evidence="7 8">
    <name type="scientific">Billgrantia desiderata</name>
    <dbReference type="NCBI Taxonomy" id="52021"/>
    <lineage>
        <taxon>Bacteria</taxon>
        <taxon>Pseudomonadati</taxon>
        <taxon>Pseudomonadota</taxon>
        <taxon>Gammaproteobacteria</taxon>
        <taxon>Oceanospirillales</taxon>
        <taxon>Halomonadaceae</taxon>
        <taxon>Billgrantia</taxon>
    </lineage>
</organism>
<protein>
    <recommendedName>
        <fullName evidence="2">diguanylate cyclase</fullName>
        <ecNumber evidence="2">2.7.7.65</ecNumber>
    </recommendedName>
</protein>
<dbReference type="CDD" id="cd01949">
    <property type="entry name" value="GGDEF"/>
    <property type="match status" value="1"/>
</dbReference>
<dbReference type="PANTHER" id="PTHR45138:SF9">
    <property type="entry name" value="DIGUANYLATE CYCLASE DGCM-RELATED"/>
    <property type="match status" value="1"/>
</dbReference>
<dbReference type="GO" id="GO:0005886">
    <property type="term" value="C:plasma membrane"/>
    <property type="evidence" value="ECO:0007669"/>
    <property type="project" value="TreeGrafter"/>
</dbReference>
<comment type="catalytic activity">
    <reaction evidence="3">
        <text>2 GTP = 3',3'-c-di-GMP + 2 diphosphate</text>
        <dbReference type="Rhea" id="RHEA:24898"/>
        <dbReference type="ChEBI" id="CHEBI:33019"/>
        <dbReference type="ChEBI" id="CHEBI:37565"/>
        <dbReference type="ChEBI" id="CHEBI:58805"/>
        <dbReference type="EC" id="2.7.7.65"/>
    </reaction>
</comment>
<dbReference type="InterPro" id="IPR000160">
    <property type="entry name" value="GGDEF_dom"/>
</dbReference>
<evidence type="ECO:0000313" key="7">
    <source>
        <dbReference type="EMBL" id="MCE8050450.1"/>
    </source>
</evidence>
<evidence type="ECO:0000313" key="8">
    <source>
        <dbReference type="Proteomes" id="UP001320178"/>
    </source>
</evidence>
<feature type="coiled-coil region" evidence="4">
    <location>
        <begin position="86"/>
        <end position="113"/>
    </location>
</feature>
<dbReference type="PROSITE" id="PS50887">
    <property type="entry name" value="GGDEF"/>
    <property type="match status" value="1"/>
</dbReference>
<dbReference type="Gene3D" id="3.30.70.270">
    <property type="match status" value="1"/>
</dbReference>
<keyword evidence="5" id="KW-0812">Transmembrane</keyword>
<evidence type="ECO:0000256" key="3">
    <source>
        <dbReference type="ARBA" id="ARBA00034247"/>
    </source>
</evidence>
<name>A0AAW4YQ47_9GAMM</name>
<dbReference type="GO" id="GO:1902201">
    <property type="term" value="P:negative regulation of bacterial-type flagellum-dependent cell motility"/>
    <property type="evidence" value="ECO:0007669"/>
    <property type="project" value="TreeGrafter"/>
</dbReference>
<dbReference type="NCBIfam" id="TIGR00254">
    <property type="entry name" value="GGDEF"/>
    <property type="match status" value="1"/>
</dbReference>
<proteinExistence type="predicted"/>
<feature type="transmembrane region" description="Helical" evidence="5">
    <location>
        <begin position="58"/>
        <end position="80"/>
    </location>
</feature>
<evidence type="ECO:0000256" key="2">
    <source>
        <dbReference type="ARBA" id="ARBA00012528"/>
    </source>
</evidence>
<accession>A0AAW4YQ47</accession>
<dbReference type="GO" id="GO:0043709">
    <property type="term" value="P:cell adhesion involved in single-species biofilm formation"/>
    <property type="evidence" value="ECO:0007669"/>
    <property type="project" value="TreeGrafter"/>
</dbReference>
<dbReference type="GO" id="GO:0052621">
    <property type="term" value="F:diguanylate cyclase activity"/>
    <property type="evidence" value="ECO:0007669"/>
    <property type="project" value="UniProtKB-EC"/>
</dbReference>
<evidence type="ECO:0000256" key="4">
    <source>
        <dbReference type="SAM" id="Coils"/>
    </source>
</evidence>
<evidence type="ECO:0000256" key="1">
    <source>
        <dbReference type="ARBA" id="ARBA00001946"/>
    </source>
</evidence>
<dbReference type="EMBL" id="JABFTS010000001">
    <property type="protein sequence ID" value="MCE8050450.1"/>
    <property type="molecule type" value="Genomic_DNA"/>
</dbReference>
<dbReference type="EC" id="2.7.7.65" evidence="2"/>
<dbReference type="FunFam" id="3.30.70.270:FF:000001">
    <property type="entry name" value="Diguanylate cyclase domain protein"/>
    <property type="match status" value="1"/>
</dbReference>
<feature type="domain" description="GGDEF" evidence="6">
    <location>
        <begin position="141"/>
        <end position="278"/>
    </location>
</feature>
<dbReference type="RefSeq" id="WP_234238689.1">
    <property type="nucleotide sequence ID" value="NZ_JABFTS010000001.1"/>
</dbReference>
<dbReference type="InterPro" id="IPR043128">
    <property type="entry name" value="Rev_trsase/Diguanyl_cyclase"/>
</dbReference>
<dbReference type="SMART" id="SM00267">
    <property type="entry name" value="GGDEF"/>
    <property type="match status" value="1"/>
</dbReference>
<reference evidence="7" key="1">
    <citation type="submission" date="2020-05" db="EMBL/GenBank/DDBJ databases">
        <authorList>
            <person name="Wang L."/>
            <person name="Shao Z."/>
        </authorList>
    </citation>
    <scope>NUCLEOTIDE SEQUENCE</scope>
    <source>
        <strain evidence="7">MCCC 1A05776</strain>
    </source>
</reference>
<keyword evidence="5" id="KW-1133">Transmembrane helix</keyword>
<reference evidence="7" key="2">
    <citation type="journal article" date="2021" name="Front. Microbiol.">
        <title>Aerobic Denitrification and Heterotrophic Sulfur Oxidation in the Genus Halomonas Revealed by Six Novel Species Characterizations and Genome-Based Analysis.</title>
        <authorList>
            <person name="Wang L."/>
            <person name="Shao Z."/>
        </authorList>
    </citation>
    <scope>NUCLEOTIDE SEQUENCE</scope>
    <source>
        <strain evidence="7">MCCC 1A05776</strain>
    </source>
</reference>
<dbReference type="Pfam" id="PF00990">
    <property type="entry name" value="GGDEF"/>
    <property type="match status" value="1"/>
</dbReference>
<dbReference type="Proteomes" id="UP001320178">
    <property type="component" value="Unassembled WGS sequence"/>
</dbReference>
<evidence type="ECO:0000256" key="5">
    <source>
        <dbReference type="SAM" id="Phobius"/>
    </source>
</evidence>
<dbReference type="PANTHER" id="PTHR45138">
    <property type="entry name" value="REGULATORY COMPONENTS OF SENSORY TRANSDUCTION SYSTEM"/>
    <property type="match status" value="1"/>
</dbReference>
<keyword evidence="5" id="KW-0472">Membrane</keyword>
<dbReference type="InterPro" id="IPR029787">
    <property type="entry name" value="Nucleotide_cyclase"/>
</dbReference>
<comment type="cofactor">
    <cofactor evidence="1">
        <name>Mg(2+)</name>
        <dbReference type="ChEBI" id="CHEBI:18420"/>
    </cofactor>
</comment>
<evidence type="ECO:0000259" key="6">
    <source>
        <dbReference type="PROSITE" id="PS50887"/>
    </source>
</evidence>
<gene>
    <name evidence="7" type="ORF">HOP61_03975</name>
</gene>
<dbReference type="InterPro" id="IPR050469">
    <property type="entry name" value="Diguanylate_Cyclase"/>
</dbReference>
<dbReference type="SUPFAM" id="SSF55073">
    <property type="entry name" value="Nucleotide cyclase"/>
    <property type="match status" value="1"/>
</dbReference>
<comment type="caution">
    <text evidence="7">The sequence shown here is derived from an EMBL/GenBank/DDBJ whole genome shotgun (WGS) entry which is preliminary data.</text>
</comment>
<keyword evidence="4" id="KW-0175">Coiled coil</keyword>
<sequence length="298" mass="32709">MRTKPQSPLINTPSLAGLALAVALLFDAALSIQGLVPEQASLFPALTHFLDTQIAERLHTGTALIAFTSGIMLAISLILIPMQRVYRAREAQLLRERERLEAYNAELAQQAASDGLLGIANRREFERVLKLEWRRAARERQPLGLLMIDIDCFKRFNDSYGHQHGDACLRAVAVVLKTAAARPGDLVARYGGEEMVVLMPHTSLEGANRMAERIHTMLAERALSFPDSPVAANVTVSIGVSSLLPVRDAKRATLVKLADEGLYLAKEAGRNRTASVPHLRLLHSADGSETWASREHRA</sequence>